<comment type="caution">
    <text evidence="1">The sequence shown here is derived from an EMBL/GenBank/DDBJ whole genome shotgun (WGS) entry which is preliminary data.</text>
</comment>
<sequence length="38" mass="4318">MKNNPRIILVLILFVLFSFFSVHAAAENINLTDEEKIG</sequence>
<proteinExistence type="predicted"/>
<dbReference type="EMBL" id="JAFBDQ010000012">
    <property type="protein sequence ID" value="MBM7557448.1"/>
    <property type="molecule type" value="Genomic_DNA"/>
</dbReference>
<name>A0A938XTW2_9FIRM</name>
<keyword evidence="2" id="KW-1185">Reference proteome</keyword>
<dbReference type="Proteomes" id="UP000774000">
    <property type="component" value="Unassembled WGS sequence"/>
</dbReference>
<gene>
    <name evidence="1" type="ORF">JOC47_002314</name>
</gene>
<evidence type="ECO:0000313" key="1">
    <source>
        <dbReference type="EMBL" id="MBM7557448.1"/>
    </source>
</evidence>
<reference evidence="1" key="1">
    <citation type="submission" date="2021-01" db="EMBL/GenBank/DDBJ databases">
        <title>Genomic Encyclopedia of Type Strains, Phase IV (KMG-IV): sequencing the most valuable type-strain genomes for metagenomic binning, comparative biology and taxonomic classification.</title>
        <authorList>
            <person name="Goeker M."/>
        </authorList>
    </citation>
    <scope>NUCLEOTIDE SEQUENCE</scope>
    <source>
        <strain evidence="1">DSM 23230</strain>
    </source>
</reference>
<evidence type="ECO:0000313" key="2">
    <source>
        <dbReference type="Proteomes" id="UP000774000"/>
    </source>
</evidence>
<dbReference type="AlphaFoldDB" id="A0A938XTW2"/>
<protein>
    <submittedName>
        <fullName evidence="1">Uncharacterized protein</fullName>
    </submittedName>
</protein>
<accession>A0A938XTW2</accession>
<organism evidence="1 2">
    <name type="scientific">Halanaerobacter jeridensis</name>
    <dbReference type="NCBI Taxonomy" id="706427"/>
    <lineage>
        <taxon>Bacteria</taxon>
        <taxon>Bacillati</taxon>
        <taxon>Bacillota</taxon>
        <taxon>Clostridia</taxon>
        <taxon>Halanaerobiales</taxon>
        <taxon>Halobacteroidaceae</taxon>
        <taxon>Halanaerobacter</taxon>
    </lineage>
</organism>